<reference evidence="1 2" key="1">
    <citation type="submission" date="2018-11" db="EMBL/GenBank/DDBJ databases">
        <authorList>
            <consortium name="Pathogen Informatics"/>
        </authorList>
    </citation>
    <scope>NUCLEOTIDE SEQUENCE [LARGE SCALE GENOMIC DNA]</scope>
</reference>
<sequence length="73" mass="8450">METAGIDYTNEEDIRNMDTGKFNDYMATMFPQCMNFRSNQAGYGSNRYQSIAALQNPDLEEESEDEFDWSTIT</sequence>
<accession>A0A3P7IC75</accession>
<evidence type="ECO:0000313" key="1">
    <source>
        <dbReference type="EMBL" id="VDM70861.1"/>
    </source>
</evidence>
<name>A0A3P7IC75_STRVU</name>
<gene>
    <name evidence="1" type="ORF">SVUK_LOCUS5859</name>
</gene>
<dbReference type="Proteomes" id="UP000270094">
    <property type="component" value="Unassembled WGS sequence"/>
</dbReference>
<protein>
    <submittedName>
        <fullName evidence="1">Uncharacterized protein</fullName>
    </submittedName>
</protein>
<organism evidence="1 2">
    <name type="scientific">Strongylus vulgaris</name>
    <name type="common">Blood worm</name>
    <dbReference type="NCBI Taxonomy" id="40348"/>
    <lineage>
        <taxon>Eukaryota</taxon>
        <taxon>Metazoa</taxon>
        <taxon>Ecdysozoa</taxon>
        <taxon>Nematoda</taxon>
        <taxon>Chromadorea</taxon>
        <taxon>Rhabditida</taxon>
        <taxon>Rhabditina</taxon>
        <taxon>Rhabditomorpha</taxon>
        <taxon>Strongyloidea</taxon>
        <taxon>Strongylidae</taxon>
        <taxon>Strongylus</taxon>
    </lineage>
</organism>
<evidence type="ECO:0000313" key="2">
    <source>
        <dbReference type="Proteomes" id="UP000270094"/>
    </source>
</evidence>
<dbReference type="OrthoDB" id="5830876at2759"/>
<dbReference type="AlphaFoldDB" id="A0A3P7IC75"/>
<proteinExistence type="predicted"/>
<keyword evidence="2" id="KW-1185">Reference proteome</keyword>
<dbReference type="EMBL" id="UYYB01017891">
    <property type="protein sequence ID" value="VDM70861.1"/>
    <property type="molecule type" value="Genomic_DNA"/>
</dbReference>